<dbReference type="SUPFAM" id="SSF58038">
    <property type="entry name" value="SNARE fusion complex"/>
    <property type="match status" value="1"/>
</dbReference>
<dbReference type="Gene3D" id="1.20.5.110">
    <property type="match status" value="1"/>
</dbReference>
<evidence type="ECO:0000313" key="10">
    <source>
        <dbReference type="Proteomes" id="UP000812966"/>
    </source>
</evidence>
<evidence type="ECO:0000256" key="2">
    <source>
        <dbReference type="ARBA" id="ARBA00022448"/>
    </source>
</evidence>
<keyword evidence="10" id="KW-1185">Reference proteome</keyword>
<proteinExistence type="predicted"/>
<dbReference type="PROSITE" id="PS50192">
    <property type="entry name" value="T_SNARE"/>
    <property type="match status" value="1"/>
</dbReference>
<dbReference type="GO" id="GO:0005737">
    <property type="term" value="C:cytoplasm"/>
    <property type="evidence" value="ECO:0007669"/>
    <property type="project" value="UniProtKB-ARBA"/>
</dbReference>
<dbReference type="InterPro" id="IPR000727">
    <property type="entry name" value="T_SNARE_dom"/>
</dbReference>
<keyword evidence="2" id="KW-0813">Transport</keyword>
<dbReference type="PANTHER" id="PTHR12791">
    <property type="entry name" value="GOLGI SNARE BET1-RELATED"/>
    <property type="match status" value="1"/>
</dbReference>
<accession>A0A8K0NLE0</accession>
<dbReference type="SMART" id="SM00397">
    <property type="entry name" value="t_SNARE"/>
    <property type="match status" value="1"/>
</dbReference>
<evidence type="ECO:0000256" key="5">
    <source>
        <dbReference type="ARBA" id="ARBA00023136"/>
    </source>
</evidence>
<evidence type="ECO:0000256" key="6">
    <source>
        <dbReference type="SAM" id="MobiDB-lite"/>
    </source>
</evidence>
<gene>
    <name evidence="9" type="ORF">FFLO_05541</name>
</gene>
<name>A0A8K0NLE0_9TREE</name>
<dbReference type="EMBL" id="JABELV010000143">
    <property type="protein sequence ID" value="KAG7529610.1"/>
    <property type="molecule type" value="Genomic_DNA"/>
</dbReference>
<keyword evidence="3 7" id="KW-0812">Transmembrane</keyword>
<feature type="transmembrane region" description="Helical" evidence="7">
    <location>
        <begin position="296"/>
        <end position="315"/>
    </location>
</feature>
<feature type="region of interest" description="Disordered" evidence="6">
    <location>
        <begin position="96"/>
        <end position="211"/>
    </location>
</feature>
<evidence type="ECO:0000256" key="1">
    <source>
        <dbReference type="ARBA" id="ARBA00004167"/>
    </source>
</evidence>
<dbReference type="AlphaFoldDB" id="A0A8K0NLE0"/>
<feature type="compositionally biased region" description="Acidic residues" evidence="6">
    <location>
        <begin position="160"/>
        <end position="174"/>
    </location>
</feature>
<evidence type="ECO:0000313" key="9">
    <source>
        <dbReference type="EMBL" id="KAG7529610.1"/>
    </source>
</evidence>
<evidence type="ECO:0000259" key="8">
    <source>
        <dbReference type="PROSITE" id="PS50192"/>
    </source>
</evidence>
<comment type="caution">
    <text evidence="9">The sequence shown here is derived from an EMBL/GenBank/DDBJ whole genome shotgun (WGS) entry which is preliminary data.</text>
</comment>
<reference evidence="9" key="1">
    <citation type="submission" date="2020-04" db="EMBL/GenBank/DDBJ databases">
        <title>Analysis of mating type loci in Filobasidium floriforme.</title>
        <authorList>
            <person name="Nowrousian M."/>
        </authorList>
    </citation>
    <scope>NUCLEOTIDE SEQUENCE</scope>
    <source>
        <strain evidence="9">CBS 6242</strain>
    </source>
</reference>
<dbReference type="Proteomes" id="UP000812966">
    <property type="component" value="Unassembled WGS sequence"/>
</dbReference>
<evidence type="ECO:0000256" key="3">
    <source>
        <dbReference type="ARBA" id="ARBA00022692"/>
    </source>
</evidence>
<keyword evidence="5 7" id="KW-0472">Membrane</keyword>
<organism evidence="9 10">
    <name type="scientific">Filobasidium floriforme</name>
    <dbReference type="NCBI Taxonomy" id="5210"/>
    <lineage>
        <taxon>Eukaryota</taxon>
        <taxon>Fungi</taxon>
        <taxon>Dikarya</taxon>
        <taxon>Basidiomycota</taxon>
        <taxon>Agaricomycotina</taxon>
        <taxon>Tremellomycetes</taxon>
        <taxon>Filobasidiales</taxon>
        <taxon>Filobasidiaceae</taxon>
        <taxon>Filobasidium</taxon>
    </lineage>
</organism>
<comment type="subcellular location">
    <subcellularLocation>
        <location evidence="1">Membrane</location>
        <topology evidence="1">Single-pass membrane protein</topology>
    </subcellularLocation>
</comment>
<dbReference type="CDD" id="cd15859">
    <property type="entry name" value="SNARE_SYN8"/>
    <property type="match status" value="1"/>
</dbReference>
<evidence type="ECO:0000256" key="7">
    <source>
        <dbReference type="SAM" id="Phobius"/>
    </source>
</evidence>
<protein>
    <recommendedName>
        <fullName evidence="8">t-SNARE coiled-coil homology domain-containing protein</fullName>
    </recommendedName>
</protein>
<dbReference type="GO" id="GO:0016020">
    <property type="term" value="C:membrane"/>
    <property type="evidence" value="ECO:0007669"/>
    <property type="project" value="UniProtKB-SubCell"/>
</dbReference>
<sequence length="317" mass="35072">MSIPSTASLNQRLTSLSSMILERSRVVSLNLSPSASTESQIVRSLNFVRDGLLKIEEQARENGASDPVMKDIGERYDRMISLMEQDDIGREKVKGLARPVSPAQSSMEELLDSNDASSTSTARPVPDLHVSPPTPAMNNFPQEIPWRAPSSQGSYRDDVGEYENENNNEDEDDDLVVHPSGTIPADQDPLFNPGSFKGRRGSYDPDEAEDEGRGILNEQQILEDQRGVMDDQDARLDLLSHSINRHHHMSIQIGDELDLQNELLDDTDARMDGTAARMSRAGRSLDKVAKGSREHVSSITIVALIVILLLLIIVFKT</sequence>
<keyword evidence="4 7" id="KW-1133">Transmembrane helix</keyword>
<feature type="domain" description="T-SNARE coiled-coil homology" evidence="8">
    <location>
        <begin position="226"/>
        <end position="288"/>
    </location>
</feature>
<dbReference type="GO" id="GO:0012505">
    <property type="term" value="C:endomembrane system"/>
    <property type="evidence" value="ECO:0007669"/>
    <property type="project" value="UniProtKB-ARBA"/>
</dbReference>
<evidence type="ECO:0000256" key="4">
    <source>
        <dbReference type="ARBA" id="ARBA00022989"/>
    </source>
</evidence>